<accession>A0ABY6TV55</accession>
<name>A0ABY6TV55_BIOOC</name>
<gene>
    <name evidence="2" type="ORF">CLO192961_LOCUS78173</name>
</gene>
<protein>
    <submittedName>
        <fullName evidence="2">Uncharacterized protein</fullName>
    </submittedName>
</protein>
<dbReference type="InterPro" id="IPR009003">
    <property type="entry name" value="Peptidase_S1_PA"/>
</dbReference>
<dbReference type="Proteomes" id="UP000766486">
    <property type="component" value="Unassembled WGS sequence"/>
</dbReference>
<keyword evidence="3" id="KW-1185">Reference proteome</keyword>
<comment type="caution">
    <text evidence="2">The sequence shown here is derived from an EMBL/GenBank/DDBJ whole genome shotgun (WGS) entry which is preliminary data.</text>
</comment>
<organism evidence="2 3">
    <name type="scientific">Bionectria ochroleuca</name>
    <name type="common">Gliocladium roseum</name>
    <dbReference type="NCBI Taxonomy" id="29856"/>
    <lineage>
        <taxon>Eukaryota</taxon>
        <taxon>Fungi</taxon>
        <taxon>Dikarya</taxon>
        <taxon>Ascomycota</taxon>
        <taxon>Pezizomycotina</taxon>
        <taxon>Sordariomycetes</taxon>
        <taxon>Hypocreomycetidae</taxon>
        <taxon>Hypocreales</taxon>
        <taxon>Bionectriaceae</taxon>
        <taxon>Clonostachys</taxon>
    </lineage>
</organism>
<evidence type="ECO:0000256" key="1">
    <source>
        <dbReference type="SAM" id="Coils"/>
    </source>
</evidence>
<dbReference type="EMBL" id="CABFNS010000533">
    <property type="protein sequence ID" value="VUC22221.1"/>
    <property type="molecule type" value="Genomic_DNA"/>
</dbReference>
<keyword evidence="1" id="KW-0175">Coiled coil</keyword>
<feature type="coiled-coil region" evidence="1">
    <location>
        <begin position="223"/>
        <end position="263"/>
    </location>
</feature>
<proteinExistence type="predicted"/>
<sequence>MKRSILKSTKAMLKERADARCVVKPVLASHHICGLWNHPDSQLRKQILETIEQLPDAQAIDILRKGYCDAGQLPVTICITLTKRCSSCAKIDRVLRKLRKILDTHGLHDVLCEVGESAVSFHSSVSGAFAPEFTTSEEEGTRMASFIGTSISPLATTAPGEFSELGVEGTLGLHLKWKQQDGVEKIVALTCRHVVQDEAQLGAAMNEPLTEPINIIQPGPNRFRQIQDILTEIQEEAESEEIKENAVAALDKLSAAFQQLSARIVGQVLFAPRFALRSVVRQENATVRQEDQGNSTRRNFTWLTDWALVDMHQNVAPDLANQVIISRAQHSHLLDHEATVLPRSLGPDDVALQLSGTVSESELQALPRDESNQATVAKFGAASGLTLGSSNGVFSSLRSGNRTWSHEWCIIGMKRDPTQGMLAKRTMFSAQGDFGSAVWFLDGRIAGMLTSGRTYGFLDVTYAIPIERLLSDIKERGYDVELP</sequence>
<evidence type="ECO:0000313" key="2">
    <source>
        <dbReference type="EMBL" id="VUC22221.1"/>
    </source>
</evidence>
<dbReference type="SUPFAM" id="SSF50494">
    <property type="entry name" value="Trypsin-like serine proteases"/>
    <property type="match status" value="1"/>
</dbReference>
<evidence type="ECO:0000313" key="3">
    <source>
        <dbReference type="Proteomes" id="UP000766486"/>
    </source>
</evidence>
<reference evidence="2 3" key="1">
    <citation type="submission" date="2019-06" db="EMBL/GenBank/DDBJ databases">
        <authorList>
            <person name="Broberg M."/>
        </authorList>
    </citation>
    <scope>NUCLEOTIDE SEQUENCE [LARGE SCALE GENOMIC DNA]</scope>
</reference>